<evidence type="ECO:0000313" key="5">
    <source>
        <dbReference type="Proteomes" id="UP001516023"/>
    </source>
</evidence>
<proteinExistence type="inferred from homology"/>
<evidence type="ECO:0000313" key="4">
    <source>
        <dbReference type="EMBL" id="KAL3784987.1"/>
    </source>
</evidence>
<comment type="caution">
    <text evidence="4">The sequence shown here is derived from an EMBL/GenBank/DDBJ whole genome shotgun (WGS) entry which is preliminary data.</text>
</comment>
<feature type="signal peptide" evidence="3">
    <location>
        <begin position="1"/>
        <end position="19"/>
    </location>
</feature>
<gene>
    <name evidence="4" type="ORF">HJC23_011188</name>
</gene>
<keyword evidence="5" id="KW-1185">Reference proteome</keyword>
<evidence type="ECO:0000256" key="3">
    <source>
        <dbReference type="SAM" id="SignalP"/>
    </source>
</evidence>
<evidence type="ECO:0000256" key="1">
    <source>
        <dbReference type="ARBA" id="ARBA00010105"/>
    </source>
</evidence>
<organism evidence="4 5">
    <name type="scientific">Cyclotella cryptica</name>
    <dbReference type="NCBI Taxonomy" id="29204"/>
    <lineage>
        <taxon>Eukaryota</taxon>
        <taxon>Sar</taxon>
        <taxon>Stramenopiles</taxon>
        <taxon>Ochrophyta</taxon>
        <taxon>Bacillariophyta</taxon>
        <taxon>Coscinodiscophyceae</taxon>
        <taxon>Thalassiosirophycidae</taxon>
        <taxon>Stephanodiscales</taxon>
        <taxon>Stephanodiscaceae</taxon>
        <taxon>Cyclotella</taxon>
    </lineage>
</organism>
<feature type="region of interest" description="Disordered" evidence="2">
    <location>
        <begin position="51"/>
        <end position="75"/>
    </location>
</feature>
<dbReference type="PANTHER" id="PTHR11215">
    <property type="entry name" value="METAL DEPENDENT HYDROLASE - RELATED"/>
    <property type="match status" value="1"/>
</dbReference>
<protein>
    <submittedName>
        <fullName evidence="4">Uncharacterized protein</fullName>
    </submittedName>
</protein>
<feature type="chain" id="PRO_5044782815" evidence="3">
    <location>
        <begin position="20"/>
        <end position="410"/>
    </location>
</feature>
<dbReference type="Proteomes" id="UP001516023">
    <property type="component" value="Unassembled WGS sequence"/>
</dbReference>
<keyword evidence="3" id="KW-0732">Signal</keyword>
<dbReference type="PANTHER" id="PTHR11215:SF1">
    <property type="entry name" value="MYG1 EXONUCLEASE"/>
    <property type="match status" value="1"/>
</dbReference>
<dbReference type="AlphaFoldDB" id="A0ABD3PB65"/>
<reference evidence="4 5" key="1">
    <citation type="journal article" date="2020" name="G3 (Bethesda)">
        <title>Improved Reference Genome for Cyclotella cryptica CCMP332, a Model for Cell Wall Morphogenesis, Salinity Adaptation, and Lipid Production in Diatoms (Bacillariophyta).</title>
        <authorList>
            <person name="Roberts W.R."/>
            <person name="Downey K.M."/>
            <person name="Ruck E.C."/>
            <person name="Traller J.C."/>
            <person name="Alverson A.J."/>
        </authorList>
    </citation>
    <scope>NUCLEOTIDE SEQUENCE [LARGE SCALE GENOMIC DNA]</scope>
    <source>
        <strain evidence="4 5">CCMP332</strain>
    </source>
</reference>
<sequence length="410" mass="45605">MRPILITTVTPLLTRFSLAFAVSRSNKSAPLSPLSSSLLFVPPILSTASHTRTMSTQPYKRSKPNSSLSSSKTIGTHSGTFQADEALGVWLLRQTPAYRSSPVVRSRDPATLEKCHIVIDVGGVYDHATLRYDHHQRGYDERFDPKVGKDGTSVERCTKLSASGLVYRHYGREVIREYYPGLSQDLVELAYTKMYDSFMEAIDAIDTGVELLPPGSEAIQLQYSDRTGLSSRVSRINPRWNEVDESTGQSPDPDARFEIASNMCGEDFLSVLTHIVESDLPARSFVEEAVKKRHECDSSGEIIALHSGGLPWKNHLYELEHQYNIDPCIKFVIYTDQAGMWRVQAVPVEGKAFENRLGLPKEWRGVRDQDLEKIAGIEGCTFCHAAGFIGGNKSYDGVLEMARVALRDGS</sequence>
<dbReference type="EMBL" id="JABMIG020000225">
    <property type="protein sequence ID" value="KAL3784987.1"/>
    <property type="molecule type" value="Genomic_DNA"/>
</dbReference>
<name>A0ABD3PB65_9STRA</name>
<accession>A0ABD3PB65</accession>
<dbReference type="InterPro" id="IPR003226">
    <property type="entry name" value="MYG1_exonuclease"/>
</dbReference>
<comment type="similarity">
    <text evidence="1">Belongs to the MYG1 family.</text>
</comment>
<evidence type="ECO:0000256" key="2">
    <source>
        <dbReference type="SAM" id="MobiDB-lite"/>
    </source>
</evidence>
<dbReference type="Pfam" id="PF03690">
    <property type="entry name" value="MYG1_exonuc"/>
    <property type="match status" value="1"/>
</dbReference>